<dbReference type="Proteomes" id="UP001157125">
    <property type="component" value="Unassembled WGS sequence"/>
</dbReference>
<reference evidence="2" key="1">
    <citation type="journal article" date="2019" name="Int. J. Syst. Evol. Microbiol.">
        <title>The Global Catalogue of Microorganisms (GCM) 10K type strain sequencing project: providing services to taxonomists for standard genome sequencing and annotation.</title>
        <authorList>
            <consortium name="The Broad Institute Genomics Platform"/>
            <consortium name="The Broad Institute Genome Sequencing Center for Infectious Disease"/>
            <person name="Wu L."/>
            <person name="Ma J."/>
        </authorList>
    </citation>
    <scope>NUCLEOTIDE SEQUENCE [LARGE SCALE GENOMIC DNA]</scope>
    <source>
        <strain evidence="2">NBRC 112299</strain>
    </source>
</reference>
<dbReference type="InterPro" id="IPR029058">
    <property type="entry name" value="AB_hydrolase_fold"/>
</dbReference>
<keyword evidence="2" id="KW-1185">Reference proteome</keyword>
<dbReference type="Gene3D" id="3.40.50.1820">
    <property type="entry name" value="alpha/beta hydrolase"/>
    <property type="match status" value="1"/>
</dbReference>
<name>A0ABQ6IFX9_9MICO</name>
<dbReference type="EMBL" id="BSUN01000001">
    <property type="protein sequence ID" value="GMA36680.1"/>
    <property type="molecule type" value="Genomic_DNA"/>
</dbReference>
<evidence type="ECO:0000313" key="1">
    <source>
        <dbReference type="EMBL" id="GMA36680.1"/>
    </source>
</evidence>
<dbReference type="PANTHER" id="PTHR48098:SF1">
    <property type="entry name" value="DIACYLGLYCEROL ACYLTRANSFERASE_MYCOLYLTRANSFERASE AG85A"/>
    <property type="match status" value="1"/>
</dbReference>
<comment type="caution">
    <text evidence="1">The sequence shown here is derived from an EMBL/GenBank/DDBJ whole genome shotgun (WGS) entry which is preliminary data.</text>
</comment>
<protein>
    <recommendedName>
        <fullName evidence="3">Esterase</fullName>
    </recommendedName>
</protein>
<evidence type="ECO:0008006" key="3">
    <source>
        <dbReference type="Google" id="ProtNLM"/>
    </source>
</evidence>
<gene>
    <name evidence="1" type="ORF">GCM10025876_28840</name>
</gene>
<dbReference type="SUPFAM" id="SSF53474">
    <property type="entry name" value="alpha/beta-Hydrolases"/>
    <property type="match status" value="1"/>
</dbReference>
<dbReference type="InterPro" id="IPR050583">
    <property type="entry name" value="Mycobacterial_A85_antigen"/>
</dbReference>
<dbReference type="RefSeq" id="WP_284328693.1">
    <property type="nucleotide sequence ID" value="NZ_BSUN01000001.1"/>
</dbReference>
<sequence length="151" mass="16347">MGAFFPLSRRREDTFIAGLSMGGYGAMKAALTRPERYGAAASLSGGLDVTAKPNLAPEEWRRTFGSPEAAREAGEDVVALARAADPAAVPRLWAWCGTEDFLLEESRTFARACDEAGLGLEYSESPGSHDWPAWDAQIPRVLDWIDSVRGT</sequence>
<proteinExistence type="predicted"/>
<accession>A0ABQ6IFX9</accession>
<evidence type="ECO:0000313" key="2">
    <source>
        <dbReference type="Proteomes" id="UP001157125"/>
    </source>
</evidence>
<dbReference type="Pfam" id="PF00756">
    <property type="entry name" value="Esterase"/>
    <property type="match status" value="1"/>
</dbReference>
<dbReference type="InterPro" id="IPR000801">
    <property type="entry name" value="Esterase-like"/>
</dbReference>
<organism evidence="1 2">
    <name type="scientific">Demequina litorisediminis</name>
    <dbReference type="NCBI Taxonomy" id="1849022"/>
    <lineage>
        <taxon>Bacteria</taxon>
        <taxon>Bacillati</taxon>
        <taxon>Actinomycetota</taxon>
        <taxon>Actinomycetes</taxon>
        <taxon>Micrococcales</taxon>
        <taxon>Demequinaceae</taxon>
        <taxon>Demequina</taxon>
    </lineage>
</organism>
<dbReference type="PANTHER" id="PTHR48098">
    <property type="entry name" value="ENTEROCHELIN ESTERASE-RELATED"/>
    <property type="match status" value="1"/>
</dbReference>